<gene>
    <name evidence="4" type="ORF">GGR25_002996</name>
</gene>
<dbReference type="SMART" id="SM01007">
    <property type="entry name" value="Aldolase_II"/>
    <property type="match status" value="1"/>
</dbReference>
<accession>A0A840ARQ8</accession>
<evidence type="ECO:0000313" key="4">
    <source>
        <dbReference type="EMBL" id="MBB3931938.1"/>
    </source>
</evidence>
<dbReference type="RefSeq" id="WP_183399629.1">
    <property type="nucleotide sequence ID" value="NZ_JACIDS010000004.1"/>
</dbReference>
<evidence type="ECO:0000259" key="3">
    <source>
        <dbReference type="SMART" id="SM01007"/>
    </source>
</evidence>
<dbReference type="Gene3D" id="3.40.225.10">
    <property type="entry name" value="Class II aldolase/adducin N-terminal domain"/>
    <property type="match status" value="1"/>
</dbReference>
<keyword evidence="1" id="KW-0479">Metal-binding</keyword>
<keyword evidence="2 4" id="KW-0456">Lyase</keyword>
<dbReference type="GO" id="GO:0008738">
    <property type="term" value="F:L-fuculose-phosphate aldolase activity"/>
    <property type="evidence" value="ECO:0007669"/>
    <property type="project" value="UniProtKB-EC"/>
</dbReference>
<dbReference type="PANTHER" id="PTHR22789">
    <property type="entry name" value="FUCULOSE PHOSPHATE ALDOLASE"/>
    <property type="match status" value="1"/>
</dbReference>
<dbReference type="GO" id="GO:0019323">
    <property type="term" value="P:pentose catabolic process"/>
    <property type="evidence" value="ECO:0007669"/>
    <property type="project" value="TreeGrafter"/>
</dbReference>
<name>A0A840ARQ8_9HYPH</name>
<dbReference type="Pfam" id="PF00596">
    <property type="entry name" value="Aldolase_II"/>
    <property type="match status" value="1"/>
</dbReference>
<dbReference type="Proteomes" id="UP000553963">
    <property type="component" value="Unassembled WGS sequence"/>
</dbReference>
<evidence type="ECO:0000256" key="1">
    <source>
        <dbReference type="ARBA" id="ARBA00022723"/>
    </source>
</evidence>
<dbReference type="SUPFAM" id="SSF53639">
    <property type="entry name" value="AraD/HMP-PK domain-like"/>
    <property type="match status" value="1"/>
</dbReference>
<dbReference type="InterPro" id="IPR001303">
    <property type="entry name" value="Aldolase_II/adducin_N"/>
</dbReference>
<feature type="domain" description="Class II aldolase/adducin N-terminal" evidence="3">
    <location>
        <begin position="11"/>
        <end position="185"/>
    </location>
</feature>
<evidence type="ECO:0000256" key="2">
    <source>
        <dbReference type="ARBA" id="ARBA00023239"/>
    </source>
</evidence>
<dbReference type="GO" id="GO:0005829">
    <property type="term" value="C:cytosol"/>
    <property type="evidence" value="ECO:0007669"/>
    <property type="project" value="TreeGrafter"/>
</dbReference>
<protein>
    <submittedName>
        <fullName evidence="4">L-fuculose-phosphate aldolase</fullName>
        <ecNumber evidence="4">4.1.2.17</ecNumber>
    </submittedName>
</protein>
<dbReference type="AlphaFoldDB" id="A0A840ARQ8"/>
<reference evidence="4 5" key="1">
    <citation type="submission" date="2020-08" db="EMBL/GenBank/DDBJ databases">
        <title>Genomic Encyclopedia of Type Strains, Phase IV (KMG-IV): sequencing the most valuable type-strain genomes for metagenomic binning, comparative biology and taxonomic classification.</title>
        <authorList>
            <person name="Goeker M."/>
        </authorList>
    </citation>
    <scope>NUCLEOTIDE SEQUENCE [LARGE SCALE GENOMIC DNA]</scope>
    <source>
        <strain evidence="4 5">DSM 25966</strain>
    </source>
</reference>
<keyword evidence="5" id="KW-1185">Reference proteome</keyword>
<proteinExistence type="predicted"/>
<dbReference type="InterPro" id="IPR036409">
    <property type="entry name" value="Aldolase_II/adducin_N_sf"/>
</dbReference>
<dbReference type="InterPro" id="IPR050197">
    <property type="entry name" value="Aldolase_class_II_sugar_metab"/>
</dbReference>
<sequence>MAADDARNPRDQILSVLARLEEKNFNHGSSGNISCRDGASILITPTGANAANMTTERVVAMTGAGDVIGGGIPSSEFHMHVAILRAFPTAQAVVHTHADACVALSCLRKPIPAFHYQVAAFGGDDVRCARYATFGTPELAEAAVEALRDRTVCLLANHGMIAIGKSLEAAFNNTVKLETLARQYLLAMQAGTPVLLPSEEMARVGARYGNYGVGLLSDPDTPPRR</sequence>
<evidence type="ECO:0000313" key="5">
    <source>
        <dbReference type="Proteomes" id="UP000553963"/>
    </source>
</evidence>
<organism evidence="4 5">
    <name type="scientific">Kaistia hirudinis</name>
    <dbReference type="NCBI Taxonomy" id="1293440"/>
    <lineage>
        <taxon>Bacteria</taxon>
        <taxon>Pseudomonadati</taxon>
        <taxon>Pseudomonadota</taxon>
        <taxon>Alphaproteobacteria</taxon>
        <taxon>Hyphomicrobiales</taxon>
        <taxon>Kaistiaceae</taxon>
        <taxon>Kaistia</taxon>
    </lineage>
</organism>
<dbReference type="EMBL" id="JACIDS010000004">
    <property type="protein sequence ID" value="MBB3931938.1"/>
    <property type="molecule type" value="Genomic_DNA"/>
</dbReference>
<dbReference type="EC" id="4.1.2.17" evidence="4"/>
<dbReference type="GO" id="GO:0046872">
    <property type="term" value="F:metal ion binding"/>
    <property type="evidence" value="ECO:0007669"/>
    <property type="project" value="UniProtKB-KW"/>
</dbReference>
<comment type="caution">
    <text evidence="4">The sequence shown here is derived from an EMBL/GenBank/DDBJ whole genome shotgun (WGS) entry which is preliminary data.</text>
</comment>
<dbReference type="PANTHER" id="PTHR22789:SF0">
    <property type="entry name" value="3-OXO-TETRONATE 4-PHOSPHATE DECARBOXYLASE-RELATED"/>
    <property type="match status" value="1"/>
</dbReference>